<evidence type="ECO:0000256" key="1">
    <source>
        <dbReference type="SAM" id="MobiDB-lite"/>
    </source>
</evidence>
<dbReference type="RefSeq" id="XP_019626193.1">
    <property type="nucleotide sequence ID" value="XM_019770634.1"/>
</dbReference>
<name>A0A6P4YP77_BRABE</name>
<dbReference type="GeneID" id="109471345"/>
<dbReference type="KEGG" id="bbel:109471345"/>
<feature type="compositionally biased region" description="Polar residues" evidence="1">
    <location>
        <begin position="362"/>
        <end position="374"/>
    </location>
</feature>
<evidence type="ECO:0000313" key="2">
    <source>
        <dbReference type="Proteomes" id="UP000515135"/>
    </source>
</evidence>
<feature type="region of interest" description="Disordered" evidence="1">
    <location>
        <begin position="355"/>
        <end position="393"/>
    </location>
</feature>
<keyword evidence="2" id="KW-1185">Reference proteome</keyword>
<dbReference type="OrthoDB" id="10067292at2759"/>
<sequence length="736" mass="80438">MASSYGNEDFAEVLDRTVGRYGSLSIIVVQLQQLTGGGRGFRDVLSSYKAMPEWSSEEASNFRHMMGLIKDACTSFGKVEEAARAYVLRTKEFAKENLEFAEDVQEGLGPEDLEDLLADWVASIDEMKESNGKIEIVKDEFENVLGKLETAQGHAASGKSSGKRDAEEASRNSLLYSVGGAVGTAVGGVATIATGGLAAIPIGAATAAFGGWSFGSAIKSAADSIKGFFYCPVTTSDDSSIQDKYRDWEKAFALAARQLDSAYAFVGKMTDESKKTLNDLSEYSRQLLSRSKKMAKAEKISRIQESKLVQKQFKRLEDESKTVKKACIAYIEKDNEARGITGTMAQLSLEQENLRKPVPQSADHSTPSSFAERTSSGEEAAQSVSYSPLRSDQAREEMDVEEEFIAIFDLTVVRFGGLSGNIGQLQRVIGGNKNFKDVLASYRHVPDMSSEEGRKYRNMMELIEDACNSLDKIAEAQRQYVLRTKEFAKDNIDFISDAQGNLEAEDIRELVSDWKDSIDKMTEYNDKIETVSDRFNRVLRDLRTAQGEAASGKERGRKGERDADRGTAACATGAVGSAGVAAAATVATGGLAAPIIGIGAVVSFGLGALKFASDSICRLFKGPETDDSSIQETHKKWKEAFALVSKQLDDAYGYIKSLTEESKKILTDLSTNSQLLAEKSKKMAKQQKIMRSSRWQSQFTRLGEKSNDVKTACIDYIRKDNSVRGITGTTARLSLE</sequence>
<dbReference type="AlphaFoldDB" id="A0A6P4YP77"/>
<reference evidence="3" key="1">
    <citation type="submission" date="2025-08" db="UniProtKB">
        <authorList>
            <consortium name="RefSeq"/>
        </authorList>
    </citation>
    <scope>IDENTIFICATION</scope>
    <source>
        <tissue evidence="3">Gonad</tissue>
    </source>
</reference>
<gene>
    <name evidence="3" type="primary">LOC109471345</name>
</gene>
<dbReference type="Proteomes" id="UP000515135">
    <property type="component" value="Unplaced"/>
</dbReference>
<evidence type="ECO:0000313" key="3">
    <source>
        <dbReference type="RefSeq" id="XP_019626193.1"/>
    </source>
</evidence>
<proteinExistence type="predicted"/>
<protein>
    <submittedName>
        <fullName evidence="3">Uncharacterized protein LOC109471345</fullName>
    </submittedName>
</protein>
<accession>A0A6P4YP77</accession>
<organism evidence="2 3">
    <name type="scientific">Branchiostoma belcheri</name>
    <name type="common">Amphioxus</name>
    <dbReference type="NCBI Taxonomy" id="7741"/>
    <lineage>
        <taxon>Eukaryota</taxon>
        <taxon>Metazoa</taxon>
        <taxon>Chordata</taxon>
        <taxon>Cephalochordata</taxon>
        <taxon>Leptocardii</taxon>
        <taxon>Amphioxiformes</taxon>
        <taxon>Branchiostomatidae</taxon>
        <taxon>Branchiostoma</taxon>
    </lineage>
</organism>